<dbReference type="EMBL" id="FNCJ01000008">
    <property type="protein sequence ID" value="SDH25973.1"/>
    <property type="molecule type" value="Genomic_DNA"/>
</dbReference>
<proteinExistence type="predicted"/>
<sequence>MKRVICGALAARDCAGNLREALMRRAAFEWGASGVPFSRRAPLQAGVSEQPPCHLRPAPQKPLLLWASALERWCAPATFTSLGKFARPAPVCLDKARCAPLFLARRARGMRDKRRVAATPAANWMNHETPEECNVYQRDRCIERSG</sequence>
<reference evidence="1 2" key="1">
    <citation type="submission" date="2016-10" db="EMBL/GenBank/DDBJ databases">
        <authorList>
            <person name="de Groot N.N."/>
        </authorList>
    </citation>
    <scope>NUCLEOTIDE SEQUENCE [LARGE SCALE GENOMIC DNA]</scope>
    <source>
        <strain evidence="1 2">LMG 2247</strain>
    </source>
</reference>
<organism evidence="1 2">
    <name type="scientific">Paraburkholderia phenazinium</name>
    <dbReference type="NCBI Taxonomy" id="60549"/>
    <lineage>
        <taxon>Bacteria</taxon>
        <taxon>Pseudomonadati</taxon>
        <taxon>Pseudomonadota</taxon>
        <taxon>Betaproteobacteria</taxon>
        <taxon>Burkholderiales</taxon>
        <taxon>Burkholderiaceae</taxon>
        <taxon>Paraburkholderia</taxon>
    </lineage>
</organism>
<name>A0A1G8AYU4_9BURK</name>
<dbReference type="Proteomes" id="UP000199706">
    <property type="component" value="Unassembled WGS sequence"/>
</dbReference>
<dbReference type="AlphaFoldDB" id="A0A1G8AYU4"/>
<evidence type="ECO:0000313" key="2">
    <source>
        <dbReference type="Proteomes" id="UP000199706"/>
    </source>
</evidence>
<evidence type="ECO:0000313" key="1">
    <source>
        <dbReference type="EMBL" id="SDH25973.1"/>
    </source>
</evidence>
<protein>
    <submittedName>
        <fullName evidence="1">Uncharacterized protein</fullName>
    </submittedName>
</protein>
<accession>A0A1G8AYU4</accession>
<gene>
    <name evidence="1" type="ORF">SAMN05216466_108148</name>
</gene>